<dbReference type="AlphaFoldDB" id="A0A0D8FWE7"/>
<dbReference type="eggNOG" id="COG2047">
    <property type="taxonomic scope" value="Bacteria"/>
</dbReference>
<keyword evidence="2" id="KW-1185">Reference proteome</keyword>
<evidence type="ECO:0000313" key="2">
    <source>
        <dbReference type="Proteomes" id="UP000032336"/>
    </source>
</evidence>
<sequence>MRDIVWHRRVGQRRKPATLIAALSGWTDAGDAATIAYNQVASALALADLAYLDPENFYDFSMVRPMVTIDHHGISELRWSTLVIGEATIKRYGPVFFLFGPEPQFRWKTASAELLSVANMLAVDRVITLGSLLAPAPHTKPPRLFGYASTPAVGELLRLDSPRYEGPTGFLSVLQSAAATFGTEVVSLWVEVPHYLSQFPAQRSALALLRQLEILLGMEEDFRELREELGDTDQEVKDFVSRDPDLIAYISSLESNYEQELDVRSSIDTIAIEAERFLRRQQGE</sequence>
<dbReference type="RefSeq" id="WP_035388649.1">
    <property type="nucleotide sequence ID" value="NZ_JQKF01000003.1"/>
</dbReference>
<proteinExistence type="predicted"/>
<dbReference type="InterPro" id="IPR019151">
    <property type="entry name" value="Proteasome_assmbl_chaperone_2"/>
</dbReference>
<dbReference type="Gene3D" id="3.40.50.10900">
    <property type="entry name" value="PAC-like subunit"/>
    <property type="match status" value="1"/>
</dbReference>
<comment type="caution">
    <text evidence="1">The sequence shown here is derived from an EMBL/GenBank/DDBJ whole genome shotgun (WGS) entry which is preliminary data.</text>
</comment>
<dbReference type="SUPFAM" id="SSF159659">
    <property type="entry name" value="Cgl1923-like"/>
    <property type="match status" value="1"/>
</dbReference>
<protein>
    <submittedName>
        <fullName evidence="1">PAC2 family protein</fullName>
    </submittedName>
</protein>
<dbReference type="GeneID" id="78372025"/>
<dbReference type="PIRSF" id="PIRSF028754">
    <property type="entry name" value="UCP028754"/>
    <property type="match status" value="1"/>
</dbReference>
<dbReference type="InterPro" id="IPR038389">
    <property type="entry name" value="PSMG2_sf"/>
</dbReference>
<dbReference type="OrthoDB" id="150941at2"/>
<name>A0A0D8FWE7_9ACTN</name>
<accession>A0A0D8FWE7</accession>
<gene>
    <name evidence="1" type="ORF">FEAC_07250</name>
</gene>
<dbReference type="InterPro" id="IPR008492">
    <property type="entry name" value="Rv2714-like"/>
</dbReference>
<dbReference type="EMBL" id="JXUW01000004">
    <property type="protein sequence ID" value="KJE77615.1"/>
    <property type="molecule type" value="Genomic_DNA"/>
</dbReference>
<reference evidence="1 2" key="1">
    <citation type="submission" date="2015-01" db="EMBL/GenBank/DDBJ databases">
        <title>Draft genome of the acidophilic iron oxidizer Ferrimicrobium acidiphilum strain T23.</title>
        <authorList>
            <person name="Poehlein A."/>
            <person name="Eisen S."/>
            <person name="Schloemann M."/>
            <person name="Johnson B.D."/>
            <person name="Daniel R."/>
            <person name="Muehling M."/>
        </authorList>
    </citation>
    <scope>NUCLEOTIDE SEQUENCE [LARGE SCALE GENOMIC DNA]</scope>
    <source>
        <strain evidence="1 2">T23</strain>
    </source>
</reference>
<dbReference type="STRING" id="1121877.FEAC_07250"/>
<dbReference type="Proteomes" id="UP000032336">
    <property type="component" value="Unassembled WGS sequence"/>
</dbReference>
<organism evidence="1 2">
    <name type="scientific">Ferrimicrobium acidiphilum DSM 19497</name>
    <dbReference type="NCBI Taxonomy" id="1121877"/>
    <lineage>
        <taxon>Bacteria</taxon>
        <taxon>Bacillati</taxon>
        <taxon>Actinomycetota</taxon>
        <taxon>Acidimicrobiia</taxon>
        <taxon>Acidimicrobiales</taxon>
        <taxon>Acidimicrobiaceae</taxon>
        <taxon>Ferrimicrobium</taxon>
    </lineage>
</organism>
<evidence type="ECO:0000313" key="1">
    <source>
        <dbReference type="EMBL" id="KJE77615.1"/>
    </source>
</evidence>
<dbReference type="Pfam" id="PF09754">
    <property type="entry name" value="PAC2"/>
    <property type="match status" value="1"/>
</dbReference>